<dbReference type="STRING" id="5874.Q4UAL1"/>
<dbReference type="InParanoid" id="Q4UAL1"/>
<dbReference type="Pfam" id="PF00398">
    <property type="entry name" value="RrnaAD"/>
    <property type="match status" value="1"/>
</dbReference>
<evidence type="ECO:0000256" key="2">
    <source>
        <dbReference type="ARBA" id="ARBA00022679"/>
    </source>
</evidence>
<dbReference type="OMA" id="IWRKNKH"/>
<feature type="binding site" evidence="5">
    <location>
        <position position="140"/>
    </location>
    <ligand>
        <name>S-adenosyl-L-methionine</name>
        <dbReference type="ChEBI" id="CHEBI:59789"/>
    </ligand>
</feature>
<dbReference type="PANTHER" id="PTHR11727:SF18">
    <property type="entry name" value="RRNA ADENINE N(6)-METHYLTRANSFERASE"/>
    <property type="match status" value="1"/>
</dbReference>
<dbReference type="PANTHER" id="PTHR11727">
    <property type="entry name" value="DIMETHYLADENOSINE TRANSFERASE"/>
    <property type="match status" value="1"/>
</dbReference>
<feature type="binding site" evidence="5">
    <location>
        <position position="287"/>
    </location>
    <ligand>
        <name>S-adenosyl-L-methionine</name>
        <dbReference type="ChEBI" id="CHEBI:59789"/>
    </ligand>
</feature>
<comment type="similarity">
    <text evidence="5 6">Belongs to the class I-like SAM-binding methyltransferase superfamily. rRNA adenine N(6)-methyltransferase family.</text>
</comment>
<feature type="domain" description="Ribosomal RNA adenine methylase transferase N-terminal" evidence="9">
    <location>
        <begin position="228"/>
        <end position="372"/>
    </location>
</feature>
<dbReference type="GO" id="GO:0000179">
    <property type="term" value="F:rRNA (adenine-N6,N6-)-dimethyltransferase activity"/>
    <property type="evidence" value="ECO:0007669"/>
    <property type="project" value="UniProtKB-UniRule"/>
</dbReference>
<keyword evidence="4 5" id="KW-0694">RNA-binding</keyword>
<dbReference type="InterPro" id="IPR023165">
    <property type="entry name" value="rRNA_Ade_diMease-like_C"/>
</dbReference>
<dbReference type="AlphaFoldDB" id="Q4UAL1"/>
<dbReference type="VEuPathDB" id="PiroplasmaDB:TA07505"/>
<feature type="compositionally biased region" description="Low complexity" evidence="7">
    <location>
        <begin position="394"/>
        <end position="405"/>
    </location>
</feature>
<evidence type="ECO:0000256" key="8">
    <source>
        <dbReference type="SAM" id="SignalP"/>
    </source>
</evidence>
<feature type="binding site" evidence="5">
    <location>
        <position position="172"/>
    </location>
    <ligand>
        <name>S-adenosyl-L-methionine</name>
        <dbReference type="ChEBI" id="CHEBI:59789"/>
    </ligand>
</feature>
<evidence type="ECO:0000256" key="4">
    <source>
        <dbReference type="ARBA" id="ARBA00022884"/>
    </source>
</evidence>
<feature type="binding site" evidence="5">
    <location>
        <position position="142"/>
    </location>
    <ligand>
        <name>S-adenosyl-L-methionine</name>
        <dbReference type="ChEBI" id="CHEBI:59789"/>
    </ligand>
</feature>
<feature type="binding site" evidence="5">
    <location>
        <position position="265"/>
    </location>
    <ligand>
        <name>S-adenosyl-L-methionine</name>
        <dbReference type="ChEBI" id="CHEBI:59789"/>
    </ligand>
</feature>
<gene>
    <name evidence="10" type="ORF">TA07505</name>
</gene>
<evidence type="ECO:0000259" key="9">
    <source>
        <dbReference type="SMART" id="SM00650"/>
    </source>
</evidence>
<dbReference type="RefSeq" id="XP_952766.1">
    <property type="nucleotide sequence ID" value="XM_947673.1"/>
</dbReference>
<sequence>MIIFIIFIILLTFIESFNDSIDNKLKYHYTNIKQSNNNLNNNLDKELKNKFVENVNEELVNNLDRELKSIKYGENVDVYPLEIRKFNSKVPKLPPGEFKYPRNGAFIHLSTVVSYIPTIISSLSHSTLHTHRISSLSGGNFITDLNLMYKMCNSLQHYSEDSGDGSQVIELGCGIGSLTHILYKKYKNMTGTVLDFYNYIAIRPKGTSNYTAIHFKYLVSSLSRSTLCNHRISSLSRSTKRIEIDSRAVSQLSRTLPNLNIINQDVLQMDYKELSNRIGKKLWIIGNLPFYITSQILMCLLDYRKYIDRAVITAQWEVAERLVAPVGSKQYSILSVLTQMFTTPKILFKLSNNVFYPKPKVQSACIHLDFNTSISTKSNSIEGKGANSTAMECTSTNSTNTEDTSNINNIKETPFGVKEVPFGDGRGPDTVMEELKNVMLLREILRITFNQKRKKLKTSLANLLNKYNIKLPENVLELRPQNLSPSNFITLTNYIHKHINLGNSGNLGNSVNSQENTENCKSSENTANSGNSSNLYKNINLIKNNLIENFERIWRKNKHGPKILISDII</sequence>
<dbReference type="Proteomes" id="UP000001950">
    <property type="component" value="Chromosome 4"/>
</dbReference>
<keyword evidence="11" id="KW-1185">Reference proteome</keyword>
<feature type="compositionally biased region" description="Polar residues" evidence="7">
    <location>
        <begin position="514"/>
        <end position="531"/>
    </location>
</feature>
<keyword evidence="1 5" id="KW-0489">Methyltransferase</keyword>
<feature type="chain" id="PRO_5004244912" description="rRNA adenine N(6)-methyltransferase" evidence="8">
    <location>
        <begin position="17"/>
        <end position="569"/>
    </location>
</feature>
<evidence type="ECO:0000256" key="7">
    <source>
        <dbReference type="SAM" id="MobiDB-lite"/>
    </source>
</evidence>
<dbReference type="SUPFAM" id="SSF53335">
    <property type="entry name" value="S-adenosyl-L-methionine-dependent methyltransferases"/>
    <property type="match status" value="3"/>
</dbReference>
<keyword evidence="8" id="KW-0732">Signal</keyword>
<keyword evidence="3 5" id="KW-0949">S-adenosyl-L-methionine</keyword>
<feature type="region of interest" description="Disordered" evidence="7">
    <location>
        <begin position="507"/>
        <end position="531"/>
    </location>
</feature>
<reference evidence="10 11" key="1">
    <citation type="journal article" date="2005" name="Science">
        <title>Genome of the host-cell transforming parasite Theileria annulata compared with T. parva.</title>
        <authorList>
            <person name="Pain A."/>
            <person name="Renauld H."/>
            <person name="Berriman M."/>
            <person name="Murphy L."/>
            <person name="Yeats C.A."/>
            <person name="Weir W."/>
            <person name="Kerhornou A."/>
            <person name="Aslett M."/>
            <person name="Bishop R."/>
            <person name="Bouchier C."/>
            <person name="Cochet M."/>
            <person name="Coulson R.M.R."/>
            <person name="Cronin A."/>
            <person name="de Villiers E.P."/>
            <person name="Fraser A."/>
            <person name="Fosker N."/>
            <person name="Gardner M."/>
            <person name="Goble A."/>
            <person name="Griffiths-Jones S."/>
            <person name="Harris D.E."/>
            <person name="Katzer F."/>
            <person name="Larke N."/>
            <person name="Lord A."/>
            <person name="Maser P."/>
            <person name="McKellar S."/>
            <person name="Mooney P."/>
            <person name="Morton F."/>
            <person name="Nene V."/>
            <person name="O'Neil S."/>
            <person name="Price C."/>
            <person name="Quail M.A."/>
            <person name="Rabbinowitsch E."/>
            <person name="Rawlings N.D."/>
            <person name="Rutter S."/>
            <person name="Saunders D."/>
            <person name="Seeger K."/>
            <person name="Shah T."/>
            <person name="Squares R."/>
            <person name="Squares S."/>
            <person name="Tivey A."/>
            <person name="Walker A.R."/>
            <person name="Woodward J."/>
            <person name="Dobbelaere D.A.E."/>
            <person name="Langsley G."/>
            <person name="Rajandream M.A."/>
            <person name="McKeever D."/>
            <person name="Shiels B."/>
            <person name="Tait A."/>
            <person name="Barrell B.G."/>
            <person name="Hall N."/>
        </authorList>
    </citation>
    <scope>NUCLEOTIDE SEQUENCE [LARGE SCALE GENOMIC DNA]</scope>
    <source>
        <strain evidence="11">Ankara</strain>
    </source>
</reference>
<feature type="compositionally biased region" description="Polar residues" evidence="7">
    <location>
        <begin position="381"/>
        <end position="393"/>
    </location>
</feature>
<keyword evidence="2 5" id="KW-0808">Transferase</keyword>
<dbReference type="SMART" id="SM00650">
    <property type="entry name" value="rADc"/>
    <property type="match status" value="1"/>
</dbReference>
<dbReference type="OrthoDB" id="361875at2759"/>
<proteinExistence type="inferred from homology"/>
<comment type="caution">
    <text evidence="5">Lacks conserved residue(s) required for the propagation of feature annotation.</text>
</comment>
<evidence type="ECO:0000256" key="5">
    <source>
        <dbReference type="PROSITE-ProRule" id="PRU01026"/>
    </source>
</evidence>
<dbReference type="Gene3D" id="3.40.50.150">
    <property type="entry name" value="Vaccinia Virus protein VP39"/>
    <property type="match status" value="1"/>
</dbReference>
<organism evidence="10 11">
    <name type="scientific">Theileria annulata</name>
    <dbReference type="NCBI Taxonomy" id="5874"/>
    <lineage>
        <taxon>Eukaryota</taxon>
        <taxon>Sar</taxon>
        <taxon>Alveolata</taxon>
        <taxon>Apicomplexa</taxon>
        <taxon>Aconoidasida</taxon>
        <taxon>Piroplasmida</taxon>
        <taxon>Theileriidae</taxon>
        <taxon>Theileria</taxon>
    </lineage>
</organism>
<dbReference type="GO" id="GO:0003723">
    <property type="term" value="F:RNA binding"/>
    <property type="evidence" value="ECO:0007669"/>
    <property type="project" value="UniProtKB-UniRule"/>
</dbReference>
<keyword evidence="6" id="KW-0698">rRNA processing</keyword>
<name>Q4UAL1_THEAN</name>
<dbReference type="PROSITE" id="PS51689">
    <property type="entry name" value="SAM_RNA_A_N6_MT"/>
    <property type="match status" value="1"/>
</dbReference>
<dbReference type="EMBL" id="CR940353">
    <property type="protein sequence ID" value="CAI76140.1"/>
    <property type="molecule type" value="Genomic_DNA"/>
</dbReference>
<dbReference type="Gene3D" id="1.10.8.100">
    <property type="entry name" value="Ribosomal RNA adenine dimethylase-like, domain 2"/>
    <property type="match status" value="1"/>
</dbReference>
<evidence type="ECO:0000313" key="11">
    <source>
        <dbReference type="Proteomes" id="UP000001950"/>
    </source>
</evidence>
<accession>Q4UAL1</accession>
<dbReference type="InterPro" id="IPR001737">
    <property type="entry name" value="KsgA/Erm"/>
</dbReference>
<evidence type="ECO:0000256" key="3">
    <source>
        <dbReference type="ARBA" id="ARBA00022691"/>
    </source>
</evidence>
<evidence type="ECO:0000256" key="1">
    <source>
        <dbReference type="ARBA" id="ARBA00022603"/>
    </source>
</evidence>
<evidence type="ECO:0000313" key="10">
    <source>
        <dbReference type="EMBL" id="CAI76140.1"/>
    </source>
</evidence>
<dbReference type="EC" id="2.1.1.-" evidence="6"/>
<feature type="signal peptide" evidence="8">
    <location>
        <begin position="1"/>
        <end position="16"/>
    </location>
</feature>
<dbReference type="GeneID" id="3862754"/>
<feature type="region of interest" description="Disordered" evidence="7">
    <location>
        <begin position="381"/>
        <end position="405"/>
    </location>
</feature>
<dbReference type="eggNOG" id="KOG0820">
    <property type="taxonomic scope" value="Eukaryota"/>
</dbReference>
<evidence type="ECO:0000256" key="6">
    <source>
        <dbReference type="RuleBase" id="RU362106"/>
    </source>
</evidence>
<dbReference type="InterPro" id="IPR029063">
    <property type="entry name" value="SAM-dependent_MTases_sf"/>
</dbReference>
<protein>
    <recommendedName>
        <fullName evidence="6">rRNA adenine N(6)-methyltransferase</fullName>
        <ecNumber evidence="6">2.1.1.-</ecNumber>
    </recommendedName>
</protein>
<dbReference type="InterPro" id="IPR020598">
    <property type="entry name" value="rRNA_Ade_methylase_Trfase_N"/>
</dbReference>
<dbReference type="KEGG" id="tan:TA07505"/>